<dbReference type="EMBL" id="ML986617">
    <property type="protein sequence ID" value="KAF2264259.1"/>
    <property type="molecule type" value="Genomic_DNA"/>
</dbReference>
<accession>A0A9P4KDT8</accession>
<feature type="compositionally biased region" description="Polar residues" evidence="1">
    <location>
        <begin position="124"/>
        <end position="137"/>
    </location>
</feature>
<gene>
    <name evidence="2" type="ORF">CC78DRAFT_580559</name>
</gene>
<dbReference type="AlphaFoldDB" id="A0A9P4KDT8"/>
<dbReference type="Proteomes" id="UP000800093">
    <property type="component" value="Unassembled WGS sequence"/>
</dbReference>
<evidence type="ECO:0000256" key="1">
    <source>
        <dbReference type="SAM" id="MobiDB-lite"/>
    </source>
</evidence>
<sequence>MHHPSWSLIVASAALPGTARSEVHPLHAGSLPSKLAWAFQSTGHGPLFLPAAADWAACRSNLFRSRAKMAVSGAVALRSLFPLHHPSLLHTLSRLSRPTNALALLPSRARPKTTARRPSVGLRDTNQPSRSVTPISH</sequence>
<protein>
    <submittedName>
        <fullName evidence="2">Uncharacterized protein</fullName>
    </submittedName>
</protein>
<keyword evidence="3" id="KW-1185">Reference proteome</keyword>
<proteinExistence type="predicted"/>
<evidence type="ECO:0000313" key="2">
    <source>
        <dbReference type="EMBL" id="KAF2264259.1"/>
    </source>
</evidence>
<name>A0A9P4KDT8_9PLEO</name>
<organism evidence="2 3">
    <name type="scientific">Lojkania enalia</name>
    <dbReference type="NCBI Taxonomy" id="147567"/>
    <lineage>
        <taxon>Eukaryota</taxon>
        <taxon>Fungi</taxon>
        <taxon>Dikarya</taxon>
        <taxon>Ascomycota</taxon>
        <taxon>Pezizomycotina</taxon>
        <taxon>Dothideomycetes</taxon>
        <taxon>Pleosporomycetidae</taxon>
        <taxon>Pleosporales</taxon>
        <taxon>Pleosporales incertae sedis</taxon>
        <taxon>Lojkania</taxon>
    </lineage>
</organism>
<evidence type="ECO:0000313" key="3">
    <source>
        <dbReference type="Proteomes" id="UP000800093"/>
    </source>
</evidence>
<feature type="region of interest" description="Disordered" evidence="1">
    <location>
        <begin position="103"/>
        <end position="137"/>
    </location>
</feature>
<comment type="caution">
    <text evidence="2">The sequence shown here is derived from an EMBL/GenBank/DDBJ whole genome shotgun (WGS) entry which is preliminary data.</text>
</comment>
<reference evidence="3" key="1">
    <citation type="journal article" date="2020" name="Stud. Mycol.">
        <title>101 Dothideomycetes genomes: A test case for predicting lifestyles and emergence of pathogens.</title>
        <authorList>
            <person name="Haridas S."/>
            <person name="Albert R."/>
            <person name="Binder M."/>
            <person name="Bloem J."/>
            <person name="LaButti K."/>
            <person name="Salamov A."/>
            <person name="Andreopoulos B."/>
            <person name="Baker S."/>
            <person name="Barry K."/>
            <person name="Bills G."/>
            <person name="Bluhm B."/>
            <person name="Cannon C."/>
            <person name="Castanera R."/>
            <person name="Culley D."/>
            <person name="Daum C."/>
            <person name="Ezra D."/>
            <person name="Gonzalez J."/>
            <person name="Henrissat B."/>
            <person name="Kuo A."/>
            <person name="Liang C."/>
            <person name="Lipzen A."/>
            <person name="Lutzoni F."/>
            <person name="Magnuson J."/>
            <person name="Mondo S."/>
            <person name="Nolan M."/>
            <person name="Ohm R."/>
            <person name="Pangilinan J."/>
            <person name="Park H.-J."/>
            <person name="Ramirez L."/>
            <person name="Alfaro M."/>
            <person name="Sun H."/>
            <person name="Tritt A."/>
            <person name="Yoshinaga Y."/>
            <person name="Zwiers L.-H."/>
            <person name="Turgeon B."/>
            <person name="Goodwin S."/>
            <person name="Spatafora J."/>
            <person name="Crous P."/>
            <person name="Grigoriev I."/>
        </authorList>
    </citation>
    <scope>NUCLEOTIDE SEQUENCE [LARGE SCALE GENOMIC DNA]</scope>
    <source>
        <strain evidence="3">CBS 304.66</strain>
    </source>
</reference>